<dbReference type="EMBL" id="VUMR01000048">
    <property type="protein sequence ID" value="MSS56862.1"/>
    <property type="molecule type" value="Genomic_DNA"/>
</dbReference>
<name>A0A6N7VJ26_9FIRM</name>
<accession>A0A6N7VJ26</accession>
<comment type="caution">
    <text evidence="2">The sequence shown here is derived from an EMBL/GenBank/DDBJ whole genome shotgun (WGS) entry which is preliminary data.</text>
</comment>
<dbReference type="InterPro" id="IPR018771">
    <property type="entry name" value="PocR_dom"/>
</dbReference>
<dbReference type="RefSeq" id="WP_154556425.1">
    <property type="nucleotide sequence ID" value="NZ_JAQCYS010000048.1"/>
</dbReference>
<feature type="domain" description="PocR" evidence="1">
    <location>
        <begin position="4"/>
        <end position="156"/>
    </location>
</feature>
<gene>
    <name evidence="2" type="ORF">FYJ55_08215</name>
</gene>
<proteinExistence type="predicted"/>
<dbReference type="Pfam" id="PF10114">
    <property type="entry name" value="PocR"/>
    <property type="match status" value="1"/>
</dbReference>
<evidence type="ECO:0000259" key="1">
    <source>
        <dbReference type="Pfam" id="PF10114"/>
    </source>
</evidence>
<evidence type="ECO:0000313" key="3">
    <source>
        <dbReference type="Proteomes" id="UP000434241"/>
    </source>
</evidence>
<dbReference type="AlphaFoldDB" id="A0A6N7VJ26"/>
<keyword evidence="3" id="KW-1185">Reference proteome</keyword>
<reference evidence="2 3" key="1">
    <citation type="submission" date="2019-08" db="EMBL/GenBank/DDBJ databases">
        <title>In-depth cultivation of the pig gut microbiome towards novel bacterial diversity and tailored functional studies.</title>
        <authorList>
            <person name="Wylensek D."/>
            <person name="Hitch T.C.A."/>
            <person name="Clavel T."/>
        </authorList>
    </citation>
    <scope>NUCLEOTIDE SEQUENCE [LARGE SCALE GENOMIC DNA]</scope>
    <source>
        <strain evidence="2 3">LKV-472-APC-3</strain>
    </source>
</reference>
<dbReference type="Proteomes" id="UP000434241">
    <property type="component" value="Unassembled WGS sequence"/>
</dbReference>
<sequence>MLPEEAIKKVMDAYYHITGLRCYFVQDETEISSAKEKNFFCKCLKTSSSALRQCDECTFENYTGALKSNKPQKYACHAGLVKWSVPVSLADVKGVIVSEGVITKQQGLEAEDWVNHLAETYNVSRPILLHNYTKVVVMNEDQVEESIELMQDLLKYYKAVIEG</sequence>
<organism evidence="2 3">
    <name type="scientific">Holdemanella porci</name>
    <dbReference type="NCBI Taxonomy" id="2652276"/>
    <lineage>
        <taxon>Bacteria</taxon>
        <taxon>Bacillati</taxon>
        <taxon>Bacillota</taxon>
        <taxon>Erysipelotrichia</taxon>
        <taxon>Erysipelotrichales</taxon>
        <taxon>Erysipelotrichaceae</taxon>
        <taxon>Holdemanella</taxon>
    </lineage>
</organism>
<protein>
    <recommendedName>
        <fullName evidence="1">PocR domain-containing protein</fullName>
    </recommendedName>
</protein>
<dbReference type="GeneID" id="93159273"/>
<evidence type="ECO:0000313" key="2">
    <source>
        <dbReference type="EMBL" id="MSS56862.1"/>
    </source>
</evidence>